<dbReference type="PANTHER" id="PTHR21666">
    <property type="entry name" value="PEPTIDASE-RELATED"/>
    <property type="match status" value="1"/>
</dbReference>
<evidence type="ECO:0000313" key="5">
    <source>
        <dbReference type="Proteomes" id="UP000010729"/>
    </source>
</evidence>
<reference evidence="4 5" key="1">
    <citation type="journal article" date="2013" name="Genome Announc.">
        <title>Draft Genome Sequence of Arthrobacter crystallopoietes Strain BAB-32, Revealing Genes for Bioremediation.</title>
        <authorList>
            <person name="Joshi M.N."/>
            <person name="Pandit A.S."/>
            <person name="Sharma A."/>
            <person name="Pandya R.V."/>
            <person name="Desai S.M."/>
            <person name="Saxena A.K."/>
            <person name="Bagatharia S.B."/>
        </authorList>
    </citation>
    <scope>NUCLEOTIDE SEQUENCE [LARGE SCALE GENOMIC DNA]</scope>
    <source>
        <strain evidence="4 5">BAB-32</strain>
    </source>
</reference>
<dbReference type="Gene3D" id="2.70.70.10">
    <property type="entry name" value="Glucose Permease (Domain IIA)"/>
    <property type="match status" value="1"/>
</dbReference>
<proteinExistence type="predicted"/>
<feature type="domain" description="M23ase beta-sheet core" evidence="3">
    <location>
        <begin position="64"/>
        <end position="156"/>
    </location>
</feature>
<dbReference type="CDD" id="cd12797">
    <property type="entry name" value="M23_peptidase"/>
    <property type="match status" value="1"/>
</dbReference>
<dbReference type="InterPro" id="IPR011055">
    <property type="entry name" value="Dup_hybrid_motif"/>
</dbReference>
<evidence type="ECO:0000256" key="2">
    <source>
        <dbReference type="SAM" id="SignalP"/>
    </source>
</evidence>
<gene>
    <name evidence="4" type="ORF">D477_019593</name>
</gene>
<feature type="signal peptide" evidence="2">
    <location>
        <begin position="1"/>
        <end position="23"/>
    </location>
</feature>
<evidence type="ECO:0000259" key="3">
    <source>
        <dbReference type="Pfam" id="PF01551"/>
    </source>
</evidence>
<keyword evidence="5" id="KW-1185">Reference proteome</keyword>
<sequence>MAFDAKSFRLPALALLLAALVLAAPSAAAGSRAGGFAPEWNWPADPVPQVLKTFDPPPESWLSGHRGVDLAAPGGGEVLAPEAGRVSFVGTVVDRPVITIDHGSGLRSSFEPVRSTLAKGDLVDAGDAIGTVAGARHCSPGCFHWGVRLGEDYINPLQFVVDLRPSVLLPRPAEIAP</sequence>
<dbReference type="InterPro" id="IPR016047">
    <property type="entry name" value="M23ase_b-sheet_dom"/>
</dbReference>
<evidence type="ECO:0000256" key="1">
    <source>
        <dbReference type="ARBA" id="ARBA00022729"/>
    </source>
</evidence>
<protein>
    <submittedName>
        <fullName evidence="4">Peptidase M23</fullName>
    </submittedName>
</protein>
<name>N1UU10_9MICC</name>
<dbReference type="PANTHER" id="PTHR21666:SF289">
    <property type="entry name" value="L-ALA--D-GLU ENDOPEPTIDASE"/>
    <property type="match status" value="1"/>
</dbReference>
<dbReference type="OrthoDB" id="5245088at2"/>
<keyword evidence="1 2" id="KW-0732">Signal</keyword>
<dbReference type="AlphaFoldDB" id="N1UU10"/>
<dbReference type="RefSeq" id="WP_005273773.1">
    <property type="nucleotide sequence ID" value="NZ_ANPE02000257.1"/>
</dbReference>
<dbReference type="Pfam" id="PF01551">
    <property type="entry name" value="Peptidase_M23"/>
    <property type="match status" value="1"/>
</dbReference>
<dbReference type="Proteomes" id="UP000010729">
    <property type="component" value="Unassembled WGS sequence"/>
</dbReference>
<comment type="caution">
    <text evidence="4">The sequence shown here is derived from an EMBL/GenBank/DDBJ whole genome shotgun (WGS) entry which is preliminary data.</text>
</comment>
<dbReference type="InterPro" id="IPR050570">
    <property type="entry name" value="Cell_wall_metabolism_enzyme"/>
</dbReference>
<organism evidence="4 5">
    <name type="scientific">Arthrobacter crystallopoietes BAB-32</name>
    <dbReference type="NCBI Taxonomy" id="1246476"/>
    <lineage>
        <taxon>Bacteria</taxon>
        <taxon>Bacillati</taxon>
        <taxon>Actinomycetota</taxon>
        <taxon>Actinomycetes</taxon>
        <taxon>Micrococcales</taxon>
        <taxon>Micrococcaceae</taxon>
        <taxon>Crystallibacter</taxon>
    </lineage>
</organism>
<feature type="chain" id="PRO_5039602143" evidence="2">
    <location>
        <begin position="24"/>
        <end position="177"/>
    </location>
</feature>
<dbReference type="EMBL" id="ANPE02000257">
    <property type="protein sequence ID" value="EMY32555.1"/>
    <property type="molecule type" value="Genomic_DNA"/>
</dbReference>
<accession>N1UU10</accession>
<dbReference type="GO" id="GO:0004222">
    <property type="term" value="F:metalloendopeptidase activity"/>
    <property type="evidence" value="ECO:0007669"/>
    <property type="project" value="TreeGrafter"/>
</dbReference>
<dbReference type="SUPFAM" id="SSF51261">
    <property type="entry name" value="Duplicated hybrid motif"/>
    <property type="match status" value="1"/>
</dbReference>
<evidence type="ECO:0000313" key="4">
    <source>
        <dbReference type="EMBL" id="EMY32555.1"/>
    </source>
</evidence>